<gene>
    <name evidence="2" type="ORF">QBE54_05165</name>
</gene>
<evidence type="ECO:0000256" key="1">
    <source>
        <dbReference type="ARBA" id="ARBA00023125"/>
    </source>
</evidence>
<dbReference type="Gene3D" id="1.10.150.130">
    <property type="match status" value="1"/>
</dbReference>
<organism evidence="2 3">
    <name type="scientific">Thermatribacter velox</name>
    <dbReference type="NCBI Taxonomy" id="3039681"/>
    <lineage>
        <taxon>Bacteria</taxon>
        <taxon>Pseudomonadati</taxon>
        <taxon>Atribacterota</taxon>
        <taxon>Atribacteria</taxon>
        <taxon>Atribacterales</taxon>
        <taxon>Thermatribacteraceae</taxon>
        <taxon>Thermatribacter</taxon>
    </lineage>
</organism>
<evidence type="ECO:0000313" key="3">
    <source>
        <dbReference type="Proteomes" id="UP001461341"/>
    </source>
</evidence>
<evidence type="ECO:0000313" key="2">
    <source>
        <dbReference type="EMBL" id="WZL77104.1"/>
    </source>
</evidence>
<dbReference type="InterPro" id="IPR010998">
    <property type="entry name" value="Integrase_recombinase_N"/>
</dbReference>
<sequence length="89" mass="10507">MASLANNLKAKKETLWNLYLEDFLLSGRVEGKKSSTLKWYKEYLTPFVKFLDQEGLNQATLRKYVNSLFERLKVDTVQLYVEIIDSKKR</sequence>
<keyword evidence="3" id="KW-1185">Reference proteome</keyword>
<protein>
    <submittedName>
        <fullName evidence="2">Phage integrase N-terminal SAM-like domain-containing protein</fullName>
    </submittedName>
</protein>
<proteinExistence type="predicted"/>
<dbReference type="EMBL" id="CP121689">
    <property type="protein sequence ID" value="WZL77104.1"/>
    <property type="molecule type" value="Genomic_DNA"/>
</dbReference>
<accession>A0ABZ2YGN9</accession>
<name>A0ABZ2YGN9_9BACT</name>
<dbReference type="RefSeq" id="WP_369019270.1">
    <property type="nucleotide sequence ID" value="NZ_CP121689.1"/>
</dbReference>
<dbReference type="Proteomes" id="UP001461341">
    <property type="component" value="Chromosome"/>
</dbReference>
<reference evidence="2 3" key="1">
    <citation type="submission" date="2023-03" db="EMBL/GenBank/DDBJ databases">
        <title>Novel Species.</title>
        <authorList>
            <person name="Ma S."/>
        </authorList>
    </citation>
    <scope>NUCLEOTIDE SEQUENCE [LARGE SCALE GENOMIC DNA]</scope>
    <source>
        <strain evidence="2 3">B11</strain>
    </source>
</reference>
<keyword evidence="1" id="KW-0238">DNA-binding</keyword>